<gene>
    <name evidence="3" type="ORF">CRG98_044335</name>
</gene>
<dbReference type="PANTHER" id="PTHR31286">
    <property type="entry name" value="GLYCINE-RICH CELL WALL STRUCTURAL PROTEIN 1.8-LIKE"/>
    <property type="match status" value="1"/>
</dbReference>
<feature type="region of interest" description="Disordered" evidence="1">
    <location>
        <begin position="195"/>
        <end position="215"/>
    </location>
</feature>
<evidence type="ECO:0000259" key="2">
    <source>
        <dbReference type="Pfam" id="PF14111"/>
    </source>
</evidence>
<feature type="domain" description="DUF4283" evidence="2">
    <location>
        <begin position="80"/>
        <end position="162"/>
    </location>
</feature>
<proteinExistence type="predicted"/>
<evidence type="ECO:0000313" key="3">
    <source>
        <dbReference type="EMBL" id="PKI35272.1"/>
    </source>
</evidence>
<keyword evidence="4" id="KW-1185">Reference proteome</keyword>
<accession>A0A2I0HU86</accession>
<sequence>MSTASPDTSDVLPASKEAHSQSNLTKLVGHIPGAYENIFCLERGLEDDDFDDDVVEDMDSSQEGQLCVLLTREEKQNLQQPWRSSLIVKLFGKSFELQYFTRRIKSLWNPSRNMECVDLGYGFFLVTFNNRSDFSKVIRDGPWFVGRQFLTMRLWEPCFRPSKATFSAVTVGNRILISSGHACARLCNAAWEHPPSRGRAMDAREKESPLTVYDP</sequence>
<reference evidence="3 4" key="1">
    <citation type="submission" date="2017-11" db="EMBL/GenBank/DDBJ databases">
        <title>De-novo sequencing of pomegranate (Punica granatum L.) genome.</title>
        <authorList>
            <person name="Akparov Z."/>
            <person name="Amiraslanov A."/>
            <person name="Hajiyeva S."/>
            <person name="Abbasov M."/>
            <person name="Kaur K."/>
            <person name="Hamwieh A."/>
            <person name="Solovyev V."/>
            <person name="Salamov A."/>
            <person name="Braich B."/>
            <person name="Kosarev P."/>
            <person name="Mahmoud A."/>
            <person name="Hajiyev E."/>
            <person name="Babayeva S."/>
            <person name="Izzatullayeva V."/>
            <person name="Mammadov A."/>
            <person name="Mammadov A."/>
            <person name="Sharifova S."/>
            <person name="Ojaghi J."/>
            <person name="Eynullazada K."/>
            <person name="Bayramov B."/>
            <person name="Abdulazimova A."/>
            <person name="Shahmuradov I."/>
        </authorList>
    </citation>
    <scope>NUCLEOTIDE SEQUENCE [LARGE SCALE GENOMIC DNA]</scope>
    <source>
        <strain evidence="4">cv. AG2017</strain>
        <tissue evidence="3">Leaf</tissue>
    </source>
</reference>
<dbReference type="STRING" id="22663.A0A2I0HU86"/>
<evidence type="ECO:0000256" key="1">
    <source>
        <dbReference type="SAM" id="MobiDB-lite"/>
    </source>
</evidence>
<dbReference type="InterPro" id="IPR025558">
    <property type="entry name" value="DUF4283"/>
</dbReference>
<dbReference type="AlphaFoldDB" id="A0A2I0HU86"/>
<dbReference type="EMBL" id="PGOL01005405">
    <property type="protein sequence ID" value="PKI35272.1"/>
    <property type="molecule type" value="Genomic_DNA"/>
</dbReference>
<dbReference type="Pfam" id="PF14111">
    <property type="entry name" value="DUF4283"/>
    <property type="match status" value="1"/>
</dbReference>
<comment type="caution">
    <text evidence="3">The sequence shown here is derived from an EMBL/GenBank/DDBJ whole genome shotgun (WGS) entry which is preliminary data.</text>
</comment>
<protein>
    <recommendedName>
        <fullName evidence="2">DUF4283 domain-containing protein</fullName>
    </recommendedName>
</protein>
<dbReference type="PANTHER" id="PTHR31286:SF99">
    <property type="entry name" value="DUF4283 DOMAIN-CONTAINING PROTEIN"/>
    <property type="match status" value="1"/>
</dbReference>
<dbReference type="InterPro" id="IPR040256">
    <property type="entry name" value="At4g02000-like"/>
</dbReference>
<evidence type="ECO:0000313" key="4">
    <source>
        <dbReference type="Proteomes" id="UP000233551"/>
    </source>
</evidence>
<organism evidence="3 4">
    <name type="scientific">Punica granatum</name>
    <name type="common">Pomegranate</name>
    <dbReference type="NCBI Taxonomy" id="22663"/>
    <lineage>
        <taxon>Eukaryota</taxon>
        <taxon>Viridiplantae</taxon>
        <taxon>Streptophyta</taxon>
        <taxon>Embryophyta</taxon>
        <taxon>Tracheophyta</taxon>
        <taxon>Spermatophyta</taxon>
        <taxon>Magnoliopsida</taxon>
        <taxon>eudicotyledons</taxon>
        <taxon>Gunneridae</taxon>
        <taxon>Pentapetalae</taxon>
        <taxon>rosids</taxon>
        <taxon>malvids</taxon>
        <taxon>Myrtales</taxon>
        <taxon>Lythraceae</taxon>
        <taxon>Punica</taxon>
    </lineage>
</organism>
<name>A0A2I0HU86_PUNGR</name>
<feature type="compositionally biased region" description="Basic and acidic residues" evidence="1">
    <location>
        <begin position="199"/>
        <end position="208"/>
    </location>
</feature>
<dbReference type="Proteomes" id="UP000233551">
    <property type="component" value="Unassembled WGS sequence"/>
</dbReference>